<feature type="compositionally biased region" description="Low complexity" evidence="1">
    <location>
        <begin position="523"/>
        <end position="537"/>
    </location>
</feature>
<dbReference type="InterPro" id="IPR036390">
    <property type="entry name" value="WH_DNA-bd_sf"/>
</dbReference>
<feature type="compositionally biased region" description="Gly residues" evidence="1">
    <location>
        <begin position="286"/>
        <end position="300"/>
    </location>
</feature>
<proteinExistence type="predicted"/>
<gene>
    <name evidence="3" type="ORF">DFQ27_003780</name>
</gene>
<dbReference type="SUPFAM" id="SSF46785">
    <property type="entry name" value="Winged helix' DNA-binding domain"/>
    <property type="match status" value="1"/>
</dbReference>
<accession>A0A9P6U5G3</accession>
<reference evidence="3" key="1">
    <citation type="journal article" date="2020" name="Fungal Divers.">
        <title>Resolving the Mortierellaceae phylogeny through synthesis of multi-gene phylogenetics and phylogenomics.</title>
        <authorList>
            <person name="Vandepol N."/>
            <person name="Liber J."/>
            <person name="Desiro A."/>
            <person name="Na H."/>
            <person name="Kennedy M."/>
            <person name="Barry K."/>
            <person name="Grigoriev I.V."/>
            <person name="Miller A.N."/>
            <person name="O'Donnell K."/>
            <person name="Stajich J.E."/>
            <person name="Bonito G."/>
        </authorList>
    </citation>
    <scope>NUCLEOTIDE SEQUENCE</scope>
    <source>
        <strain evidence="3">BC1065</strain>
    </source>
</reference>
<evidence type="ECO:0000313" key="3">
    <source>
        <dbReference type="EMBL" id="KAG0260005.1"/>
    </source>
</evidence>
<dbReference type="GO" id="GO:0008023">
    <property type="term" value="C:transcription elongation factor complex"/>
    <property type="evidence" value="ECO:0007669"/>
    <property type="project" value="InterPro"/>
</dbReference>
<feature type="domain" description="RNA polymerase II elongation factor ELL N-terminal" evidence="2">
    <location>
        <begin position="62"/>
        <end position="232"/>
    </location>
</feature>
<dbReference type="Pfam" id="PF10390">
    <property type="entry name" value="ELL"/>
    <property type="match status" value="1"/>
</dbReference>
<keyword evidence="4" id="KW-1185">Reference proteome</keyword>
<sequence>MPLPHFEPITINAAQPTRQRIIEFKLSEEVLEDILSGKDVLQLDMNQSKLLIGETQYDFTQAPGPFSNVEVYSYAPEANALSLVGDITAKCTIQRTHARKGQKKGTKYEHSRTTQIIDANDLRKGSATSTTSSTPAIVPARRIRSASPSAPPSTAAVPLRTRVVQLLALQPRGIPDLKKMLKATQDELQAILTMVATSVSGGKFKLKAETFKEVMIYDWNKYSAKEREVVAKYAEEAFDKLGLGPDAPERDKLIPEKVKHSPPPLVAEGYHGAHPAGQMGDLRWRNGGGGGGGGGGGSESEGGPENGRAAMSSLASAPLKPPSARKKVTTKKTTVGSSSGSGTLTGSGVKRKSVGKGGQMSAEQAAQSILEMVPNHSARALSGAAAAASAGGAGAASAAASASTATSTTIGSSISTTATTSLSSNANSTSTSASTTTAGATAAAIVSGGASSSTPKLGPAVAGTLGGVAGRRSSLTTSNGVSIKTGVGAEVKKTTSSSNRESGGVGNGYRIPKASSAAARGKSLTTATTTSSSSLSSGGMSVITIPPITSQREFEHVTRQFLVKHQELSTLAHKMEERKQMLVDIGLQLEQALGTDRENDLKRKAQEACGGGEEAVNRKVLRMNGEPRNGVSTEAAAAALAEQKSVQSSSIRAMSDRYRLLHSELSAMKGALWKAGKGQAYSSSSSSSAARTGISSSLASHAVAANSVSS</sequence>
<feature type="compositionally biased region" description="Low complexity" evidence="1">
    <location>
        <begin position="331"/>
        <end position="348"/>
    </location>
</feature>
<feature type="region of interest" description="Disordered" evidence="1">
    <location>
        <begin position="492"/>
        <end position="511"/>
    </location>
</feature>
<dbReference type="GO" id="GO:0006368">
    <property type="term" value="P:transcription elongation by RNA polymerase II"/>
    <property type="evidence" value="ECO:0007669"/>
    <property type="project" value="InterPro"/>
</dbReference>
<dbReference type="Gene3D" id="1.10.10.2670">
    <property type="entry name" value="E3 ubiquitin-protein ligase"/>
    <property type="match status" value="1"/>
</dbReference>
<dbReference type="EMBL" id="JAAAJB010000263">
    <property type="protein sequence ID" value="KAG0260005.1"/>
    <property type="molecule type" value="Genomic_DNA"/>
</dbReference>
<protein>
    <recommendedName>
        <fullName evidence="2">RNA polymerase II elongation factor ELL N-terminal domain-containing protein</fullName>
    </recommendedName>
</protein>
<dbReference type="AlphaFoldDB" id="A0A9P6U5G3"/>
<name>A0A9P6U5G3_9FUNG</name>
<dbReference type="Proteomes" id="UP000807716">
    <property type="component" value="Unassembled WGS sequence"/>
</dbReference>
<evidence type="ECO:0000313" key="4">
    <source>
        <dbReference type="Proteomes" id="UP000807716"/>
    </source>
</evidence>
<feature type="compositionally biased region" description="Low complexity" evidence="1">
    <location>
        <begin position="308"/>
        <end position="318"/>
    </location>
</feature>
<comment type="caution">
    <text evidence="3">The sequence shown here is derived from an EMBL/GenBank/DDBJ whole genome shotgun (WGS) entry which is preliminary data.</text>
</comment>
<feature type="region of interest" description="Disordered" evidence="1">
    <location>
        <begin position="256"/>
        <end position="362"/>
    </location>
</feature>
<dbReference type="InterPro" id="IPR042065">
    <property type="entry name" value="E3_ELL-like"/>
</dbReference>
<feature type="region of interest" description="Disordered" evidence="1">
    <location>
        <begin position="516"/>
        <end position="538"/>
    </location>
</feature>
<evidence type="ECO:0000256" key="1">
    <source>
        <dbReference type="SAM" id="MobiDB-lite"/>
    </source>
</evidence>
<dbReference type="InterPro" id="IPR019464">
    <property type="entry name" value="ELL_N"/>
</dbReference>
<dbReference type="OrthoDB" id="2587563at2759"/>
<organism evidence="3 4">
    <name type="scientific">Actinomortierella ambigua</name>
    <dbReference type="NCBI Taxonomy" id="1343610"/>
    <lineage>
        <taxon>Eukaryota</taxon>
        <taxon>Fungi</taxon>
        <taxon>Fungi incertae sedis</taxon>
        <taxon>Mucoromycota</taxon>
        <taxon>Mortierellomycotina</taxon>
        <taxon>Mortierellomycetes</taxon>
        <taxon>Mortierellales</taxon>
        <taxon>Mortierellaceae</taxon>
        <taxon>Actinomortierella</taxon>
    </lineage>
</organism>
<evidence type="ECO:0000259" key="2">
    <source>
        <dbReference type="Pfam" id="PF10390"/>
    </source>
</evidence>